<dbReference type="Pfam" id="PF24363">
    <property type="entry name" value="DUF7519"/>
    <property type="match status" value="1"/>
</dbReference>
<feature type="transmembrane region" description="Helical" evidence="2">
    <location>
        <begin position="61"/>
        <end position="80"/>
    </location>
</feature>
<dbReference type="AlphaFoldDB" id="A0A1H8WK63"/>
<dbReference type="EMBL" id="FODV01000032">
    <property type="protein sequence ID" value="SEP28012.1"/>
    <property type="molecule type" value="Genomic_DNA"/>
</dbReference>
<name>A0A1H8WK63_9EURY</name>
<evidence type="ECO:0000256" key="2">
    <source>
        <dbReference type="SAM" id="Phobius"/>
    </source>
</evidence>
<dbReference type="InterPro" id="IPR055941">
    <property type="entry name" value="DUF7519"/>
</dbReference>
<feature type="transmembrane region" description="Helical" evidence="2">
    <location>
        <begin position="119"/>
        <end position="137"/>
    </location>
</feature>
<keyword evidence="2" id="KW-1133">Transmembrane helix</keyword>
<dbReference type="OrthoDB" id="157642at2157"/>
<protein>
    <submittedName>
        <fullName evidence="3">Uncharacterized protein</fullName>
    </submittedName>
</protein>
<feature type="region of interest" description="Disordered" evidence="1">
    <location>
        <begin position="1"/>
        <end position="30"/>
    </location>
</feature>
<dbReference type="RefSeq" id="WP_089827910.1">
    <property type="nucleotide sequence ID" value="NZ_FODV01000032.1"/>
</dbReference>
<organism evidence="3 4">
    <name type="scientific">Halogranum amylolyticum</name>
    <dbReference type="NCBI Taxonomy" id="660520"/>
    <lineage>
        <taxon>Archaea</taxon>
        <taxon>Methanobacteriati</taxon>
        <taxon>Methanobacteriota</taxon>
        <taxon>Stenosarchaea group</taxon>
        <taxon>Halobacteria</taxon>
        <taxon>Halobacteriales</taxon>
        <taxon>Haloferacaceae</taxon>
    </lineage>
</organism>
<dbReference type="Proteomes" id="UP000199126">
    <property type="component" value="Unassembled WGS sequence"/>
</dbReference>
<accession>A0A1H8WK63</accession>
<gene>
    <name evidence="3" type="ORF">SAMN04487948_1328</name>
</gene>
<sequence length="254" mass="25424">MSNPNTPSEAAVTRADSGVTPPETNAAKSIARRPTTVGSVVAVVAAVVAVGLVGTTDAQRLALGVDVAGIVVLALGGTAWHRGHRLTGGLLALAGVGISLASVGVVVTQGETVSERVEVAPGLLGPLLVACGVLPVWRRFSRTFVSLGAAFVVLTIGLSGLVHGTGMLSLLGAFTATIVAWDAGEQAINLGEQLGVDARTWPVEVSHSAATALYGGVAVAAAVGFHDLNVTNVPLVGLFALFGAAVLLLVGLYN</sequence>
<feature type="transmembrane region" description="Helical" evidence="2">
    <location>
        <begin position="144"/>
        <end position="162"/>
    </location>
</feature>
<feature type="transmembrane region" description="Helical" evidence="2">
    <location>
        <begin position="87"/>
        <end position="107"/>
    </location>
</feature>
<proteinExistence type="predicted"/>
<feature type="transmembrane region" description="Helical" evidence="2">
    <location>
        <begin position="233"/>
        <end position="253"/>
    </location>
</feature>
<evidence type="ECO:0000313" key="3">
    <source>
        <dbReference type="EMBL" id="SEP28012.1"/>
    </source>
</evidence>
<feature type="transmembrane region" description="Helical" evidence="2">
    <location>
        <begin position="37"/>
        <end position="55"/>
    </location>
</feature>
<reference evidence="4" key="1">
    <citation type="submission" date="2016-10" db="EMBL/GenBank/DDBJ databases">
        <authorList>
            <person name="Varghese N."/>
            <person name="Submissions S."/>
        </authorList>
    </citation>
    <scope>NUCLEOTIDE SEQUENCE [LARGE SCALE GENOMIC DNA]</scope>
    <source>
        <strain evidence="4">CGMCC 1.10121</strain>
    </source>
</reference>
<evidence type="ECO:0000256" key="1">
    <source>
        <dbReference type="SAM" id="MobiDB-lite"/>
    </source>
</evidence>
<keyword evidence="4" id="KW-1185">Reference proteome</keyword>
<keyword evidence="2" id="KW-0472">Membrane</keyword>
<evidence type="ECO:0000313" key="4">
    <source>
        <dbReference type="Proteomes" id="UP000199126"/>
    </source>
</evidence>
<keyword evidence="2" id="KW-0812">Transmembrane</keyword>